<sequence>MNKYIVFLFLMWAALTEGKWHTQDTQEFYIQTNRTCTNYSAAVSACTSMNATLARIKTKQVQDFRSHILTSESIQQTNLAVNCNNSNSTSNLSEGGIFYINHTLWGEIISNNTAGNCVQIKWNSTNTWTAMNCTEAEGYICERPAERTSMEQTTQTPEDETDSETPEVSTESGFSTWGQQTEGFNLKRLRNTYSRDKHQISNNLCFCVQCLLHTTMRWRCSVCNLQNLFA</sequence>
<dbReference type="InParanoid" id="H2XX26"/>
<feature type="domain" description="C-type lectin" evidence="3">
    <location>
        <begin position="23"/>
        <end position="142"/>
    </location>
</feature>
<evidence type="ECO:0000313" key="4">
    <source>
        <dbReference type="Ensembl" id="ENSCINP00000034210.1"/>
    </source>
</evidence>
<dbReference type="Gene3D" id="3.10.100.10">
    <property type="entry name" value="Mannose-Binding Protein A, subunit A"/>
    <property type="match status" value="1"/>
</dbReference>
<accession>H2XX26</accession>
<dbReference type="HOGENOM" id="CLU_1207156_0_0_1"/>
<dbReference type="GO" id="GO:0006955">
    <property type="term" value="P:immune response"/>
    <property type="evidence" value="ECO:0000318"/>
    <property type="project" value="GO_Central"/>
</dbReference>
<reference evidence="4" key="2">
    <citation type="submission" date="2025-08" db="UniProtKB">
        <authorList>
            <consortium name="Ensembl"/>
        </authorList>
    </citation>
    <scope>IDENTIFICATION</scope>
</reference>
<keyword evidence="5" id="KW-1185">Reference proteome</keyword>
<dbReference type="Proteomes" id="UP000008144">
    <property type="component" value="Unassembled WGS sequence"/>
</dbReference>
<dbReference type="GO" id="GO:0038187">
    <property type="term" value="F:pattern recognition receptor activity"/>
    <property type="evidence" value="ECO:0000318"/>
    <property type="project" value="GO_Central"/>
</dbReference>
<feature type="signal peptide" evidence="2">
    <location>
        <begin position="1"/>
        <end position="18"/>
    </location>
</feature>
<dbReference type="SUPFAM" id="SSF56436">
    <property type="entry name" value="C-type lectin-like"/>
    <property type="match status" value="1"/>
</dbReference>
<dbReference type="Pfam" id="PF00059">
    <property type="entry name" value="Lectin_C"/>
    <property type="match status" value="1"/>
</dbReference>
<proteinExistence type="predicted"/>
<dbReference type="SMART" id="SM00034">
    <property type="entry name" value="CLECT"/>
    <property type="match status" value="1"/>
</dbReference>
<protein>
    <submittedName>
        <fullName evidence="4">Uncharacterized LOC100181844</fullName>
    </submittedName>
</protein>
<dbReference type="CDD" id="cd00037">
    <property type="entry name" value="CLECT"/>
    <property type="match status" value="1"/>
</dbReference>
<feature type="chain" id="PRO_5003577056" evidence="2">
    <location>
        <begin position="19"/>
        <end position="230"/>
    </location>
</feature>
<dbReference type="InterPro" id="IPR016186">
    <property type="entry name" value="C-type_lectin-like/link_sf"/>
</dbReference>
<dbReference type="GeneTree" id="ENSGT00390000007072"/>
<evidence type="ECO:0000256" key="1">
    <source>
        <dbReference type="SAM" id="MobiDB-lite"/>
    </source>
</evidence>
<dbReference type="GO" id="GO:0009897">
    <property type="term" value="C:external side of plasma membrane"/>
    <property type="evidence" value="ECO:0000318"/>
    <property type="project" value="GO_Central"/>
</dbReference>
<evidence type="ECO:0000259" key="3">
    <source>
        <dbReference type="PROSITE" id="PS50041"/>
    </source>
</evidence>
<dbReference type="InterPro" id="IPR016187">
    <property type="entry name" value="CTDL_fold"/>
</dbReference>
<dbReference type="PROSITE" id="PS50041">
    <property type="entry name" value="C_TYPE_LECTIN_2"/>
    <property type="match status" value="1"/>
</dbReference>
<dbReference type="InterPro" id="IPR001304">
    <property type="entry name" value="C-type_lectin-like"/>
</dbReference>
<evidence type="ECO:0000313" key="5">
    <source>
        <dbReference type="Proteomes" id="UP000008144"/>
    </source>
</evidence>
<evidence type="ECO:0000256" key="2">
    <source>
        <dbReference type="SAM" id="SignalP"/>
    </source>
</evidence>
<name>H2XX26_CIOIN</name>
<keyword evidence="2" id="KW-0732">Signal</keyword>
<dbReference type="Ensembl" id="ENSCINT00000036794.1">
    <property type="protein sequence ID" value="ENSCINP00000034210.1"/>
    <property type="gene ID" value="ENSCING00000023708.1"/>
</dbReference>
<dbReference type="GO" id="GO:0030246">
    <property type="term" value="F:carbohydrate binding"/>
    <property type="evidence" value="ECO:0000318"/>
    <property type="project" value="GO_Central"/>
</dbReference>
<organism evidence="4 5">
    <name type="scientific">Ciona intestinalis</name>
    <name type="common">Transparent sea squirt</name>
    <name type="synonym">Ascidia intestinalis</name>
    <dbReference type="NCBI Taxonomy" id="7719"/>
    <lineage>
        <taxon>Eukaryota</taxon>
        <taxon>Metazoa</taxon>
        <taxon>Chordata</taxon>
        <taxon>Tunicata</taxon>
        <taxon>Ascidiacea</taxon>
        <taxon>Phlebobranchia</taxon>
        <taxon>Cionidae</taxon>
        <taxon>Ciona</taxon>
    </lineage>
</organism>
<dbReference type="AlphaFoldDB" id="H2XX26"/>
<feature type="region of interest" description="Disordered" evidence="1">
    <location>
        <begin position="144"/>
        <end position="178"/>
    </location>
</feature>
<reference evidence="4" key="3">
    <citation type="submission" date="2025-09" db="UniProtKB">
        <authorList>
            <consortium name="Ensembl"/>
        </authorList>
    </citation>
    <scope>IDENTIFICATION</scope>
</reference>
<reference evidence="5" key="1">
    <citation type="journal article" date="2002" name="Science">
        <title>The draft genome of Ciona intestinalis: insights into chordate and vertebrate origins.</title>
        <authorList>
            <person name="Dehal P."/>
            <person name="Satou Y."/>
            <person name="Campbell R.K."/>
            <person name="Chapman J."/>
            <person name="Degnan B."/>
            <person name="De Tomaso A."/>
            <person name="Davidson B."/>
            <person name="Di Gregorio A."/>
            <person name="Gelpke M."/>
            <person name="Goodstein D.M."/>
            <person name="Harafuji N."/>
            <person name="Hastings K.E."/>
            <person name="Ho I."/>
            <person name="Hotta K."/>
            <person name="Huang W."/>
            <person name="Kawashima T."/>
            <person name="Lemaire P."/>
            <person name="Martinez D."/>
            <person name="Meinertzhagen I.A."/>
            <person name="Necula S."/>
            <person name="Nonaka M."/>
            <person name="Putnam N."/>
            <person name="Rash S."/>
            <person name="Saiga H."/>
            <person name="Satake M."/>
            <person name="Terry A."/>
            <person name="Yamada L."/>
            <person name="Wang H.G."/>
            <person name="Awazu S."/>
            <person name="Azumi K."/>
            <person name="Boore J."/>
            <person name="Branno M."/>
            <person name="Chin-Bow S."/>
            <person name="DeSantis R."/>
            <person name="Doyle S."/>
            <person name="Francino P."/>
            <person name="Keys D.N."/>
            <person name="Haga S."/>
            <person name="Hayashi H."/>
            <person name="Hino K."/>
            <person name="Imai K.S."/>
            <person name="Inaba K."/>
            <person name="Kano S."/>
            <person name="Kobayashi K."/>
            <person name="Kobayashi M."/>
            <person name="Lee B.I."/>
            <person name="Makabe K.W."/>
            <person name="Manohar C."/>
            <person name="Matassi G."/>
            <person name="Medina M."/>
            <person name="Mochizuki Y."/>
            <person name="Mount S."/>
            <person name="Morishita T."/>
            <person name="Miura S."/>
            <person name="Nakayama A."/>
            <person name="Nishizaka S."/>
            <person name="Nomoto H."/>
            <person name="Ohta F."/>
            <person name="Oishi K."/>
            <person name="Rigoutsos I."/>
            <person name="Sano M."/>
            <person name="Sasaki A."/>
            <person name="Sasakura Y."/>
            <person name="Shoguchi E."/>
            <person name="Shin-i T."/>
            <person name="Spagnuolo A."/>
            <person name="Stainier D."/>
            <person name="Suzuki M.M."/>
            <person name="Tassy O."/>
            <person name="Takatori N."/>
            <person name="Tokuoka M."/>
            <person name="Yagi K."/>
            <person name="Yoshizaki F."/>
            <person name="Wada S."/>
            <person name="Zhang C."/>
            <person name="Hyatt P.D."/>
            <person name="Larimer F."/>
            <person name="Detter C."/>
            <person name="Doggett N."/>
            <person name="Glavina T."/>
            <person name="Hawkins T."/>
            <person name="Richardson P."/>
            <person name="Lucas S."/>
            <person name="Kohara Y."/>
            <person name="Levine M."/>
            <person name="Satoh N."/>
            <person name="Rokhsar D.S."/>
        </authorList>
    </citation>
    <scope>NUCLEOTIDE SEQUENCE [LARGE SCALE GENOMIC DNA]</scope>
</reference>
<gene>
    <name evidence="4" type="primary">LOC100181844</name>
</gene>